<organism evidence="2 3">
    <name type="scientific">Brevibacterium iodinum ATCC 49514</name>
    <dbReference type="NCBI Taxonomy" id="1255616"/>
    <lineage>
        <taxon>Bacteria</taxon>
        <taxon>Bacillati</taxon>
        <taxon>Actinomycetota</taxon>
        <taxon>Actinomycetes</taxon>
        <taxon>Micrococcales</taxon>
        <taxon>Brevibacteriaceae</taxon>
        <taxon>Brevibacterium</taxon>
    </lineage>
</organism>
<dbReference type="AlphaFoldDB" id="A0A2H1JVF9"/>
<protein>
    <submittedName>
        <fullName evidence="2">Uncharacterized protein</fullName>
    </submittedName>
</protein>
<keyword evidence="3" id="KW-1185">Reference proteome</keyword>
<proteinExistence type="predicted"/>
<reference evidence="3" key="1">
    <citation type="submission" date="2017-03" db="EMBL/GenBank/DDBJ databases">
        <authorList>
            <person name="Monnet C."/>
        </authorList>
    </citation>
    <scope>NUCLEOTIDE SEQUENCE [LARGE SCALE GENOMIC DNA]</scope>
    <source>
        <strain evidence="3">ATCC 49514</strain>
    </source>
</reference>
<evidence type="ECO:0000256" key="1">
    <source>
        <dbReference type="SAM" id="Phobius"/>
    </source>
</evidence>
<sequence length="253" mass="28548">MKLVAGSERLSGNESLEEIFQDAVVDWLLTSLSMFGLLFVKVILPICLAWAVLIWMLRVITSFGRGTEGRTVGRASAPLGHMESGQKWSPMDIIVARHDAARKRWSQWHTDLDLLIEFPAIHDVTNEEFAVRIIDAAEAAEQAREKWEADSSESVITAYELAVDEFDEALRTGEKQARLLGRGPSLDPVFKRVMDDAAHLVEVMRRIDTPNDDRFRLMRALYKTLKPIIGEETAQIPELQLVTMGRLTTLESD</sequence>
<keyword evidence="1" id="KW-0812">Transmembrane</keyword>
<evidence type="ECO:0000313" key="2">
    <source>
        <dbReference type="EMBL" id="SMX91515.1"/>
    </source>
</evidence>
<dbReference type="RefSeq" id="WP_101546774.1">
    <property type="nucleotide sequence ID" value="NZ_FXYX01000018.1"/>
</dbReference>
<dbReference type="EMBL" id="FXYX01000018">
    <property type="protein sequence ID" value="SMX91515.1"/>
    <property type="molecule type" value="Genomic_DNA"/>
</dbReference>
<feature type="transmembrane region" description="Helical" evidence="1">
    <location>
        <begin position="34"/>
        <end position="57"/>
    </location>
</feature>
<keyword evidence="1" id="KW-1133">Transmembrane helix</keyword>
<name>A0A2H1JVF9_9MICO</name>
<accession>A0A2H1JVF9</accession>
<dbReference type="Proteomes" id="UP000234382">
    <property type="component" value="Unassembled WGS sequence"/>
</dbReference>
<gene>
    <name evidence="2" type="ORF">BI49514_02408</name>
</gene>
<keyword evidence="1" id="KW-0472">Membrane</keyword>
<evidence type="ECO:0000313" key="3">
    <source>
        <dbReference type="Proteomes" id="UP000234382"/>
    </source>
</evidence>